<protein>
    <recommendedName>
        <fullName evidence="3">Ribosomal protein</fullName>
    </recommendedName>
</protein>
<dbReference type="EMBL" id="BTSY01000004">
    <property type="protein sequence ID" value="GMT22411.1"/>
    <property type="molecule type" value="Genomic_DNA"/>
</dbReference>
<gene>
    <name evidence="1" type="ORF">PFISCL1PPCAC_13707</name>
</gene>
<evidence type="ECO:0000313" key="2">
    <source>
        <dbReference type="Proteomes" id="UP001432322"/>
    </source>
</evidence>
<dbReference type="AlphaFoldDB" id="A0AAV5VS09"/>
<keyword evidence="2" id="KW-1185">Reference proteome</keyword>
<evidence type="ECO:0008006" key="3">
    <source>
        <dbReference type="Google" id="ProtNLM"/>
    </source>
</evidence>
<dbReference type="Proteomes" id="UP001432322">
    <property type="component" value="Unassembled WGS sequence"/>
</dbReference>
<name>A0AAV5VS09_9BILA</name>
<accession>A0AAV5VS09</accession>
<sequence>MAQIIAHFELLRRRVAPIPRDRVGRTGTGTSISAGFVKGSAYHALVGAPPILEAALSRFLRPVWFLTLRGAADGAQRDGILENRVSCISCCKLLLQRRRRGGRDAVSRADLTVPVG</sequence>
<reference evidence="1" key="1">
    <citation type="submission" date="2023-10" db="EMBL/GenBank/DDBJ databases">
        <title>Genome assembly of Pristionchus species.</title>
        <authorList>
            <person name="Yoshida K."/>
            <person name="Sommer R.J."/>
        </authorList>
    </citation>
    <scope>NUCLEOTIDE SEQUENCE</scope>
    <source>
        <strain evidence="1">RS5133</strain>
    </source>
</reference>
<comment type="caution">
    <text evidence="1">The sequence shown here is derived from an EMBL/GenBank/DDBJ whole genome shotgun (WGS) entry which is preliminary data.</text>
</comment>
<evidence type="ECO:0000313" key="1">
    <source>
        <dbReference type="EMBL" id="GMT22411.1"/>
    </source>
</evidence>
<organism evidence="1 2">
    <name type="scientific">Pristionchus fissidentatus</name>
    <dbReference type="NCBI Taxonomy" id="1538716"/>
    <lineage>
        <taxon>Eukaryota</taxon>
        <taxon>Metazoa</taxon>
        <taxon>Ecdysozoa</taxon>
        <taxon>Nematoda</taxon>
        <taxon>Chromadorea</taxon>
        <taxon>Rhabditida</taxon>
        <taxon>Rhabditina</taxon>
        <taxon>Diplogasteromorpha</taxon>
        <taxon>Diplogasteroidea</taxon>
        <taxon>Neodiplogasteridae</taxon>
        <taxon>Pristionchus</taxon>
    </lineage>
</organism>
<proteinExistence type="predicted"/>